<dbReference type="Proteomes" id="UP000824890">
    <property type="component" value="Unassembled WGS sequence"/>
</dbReference>
<organism evidence="1 2">
    <name type="scientific">Brassica napus</name>
    <name type="common">Rape</name>
    <dbReference type="NCBI Taxonomy" id="3708"/>
    <lineage>
        <taxon>Eukaryota</taxon>
        <taxon>Viridiplantae</taxon>
        <taxon>Streptophyta</taxon>
        <taxon>Embryophyta</taxon>
        <taxon>Tracheophyta</taxon>
        <taxon>Spermatophyta</taxon>
        <taxon>Magnoliopsida</taxon>
        <taxon>eudicotyledons</taxon>
        <taxon>Gunneridae</taxon>
        <taxon>Pentapetalae</taxon>
        <taxon>rosids</taxon>
        <taxon>malvids</taxon>
        <taxon>Brassicales</taxon>
        <taxon>Brassicaceae</taxon>
        <taxon>Brassiceae</taxon>
        <taxon>Brassica</taxon>
    </lineage>
</organism>
<protein>
    <submittedName>
        <fullName evidence="1">Uncharacterized protein</fullName>
    </submittedName>
</protein>
<proteinExistence type="predicted"/>
<gene>
    <name evidence="1" type="ORF">HID58_079333</name>
</gene>
<evidence type="ECO:0000313" key="2">
    <source>
        <dbReference type="Proteomes" id="UP000824890"/>
    </source>
</evidence>
<evidence type="ECO:0000313" key="1">
    <source>
        <dbReference type="EMBL" id="KAH0862122.1"/>
    </source>
</evidence>
<name>A0ABQ7Y3E1_BRANA</name>
<feature type="non-terminal residue" evidence="1">
    <location>
        <position position="1"/>
    </location>
</feature>
<accession>A0ABQ7Y3E1</accession>
<keyword evidence="2" id="KW-1185">Reference proteome</keyword>
<comment type="caution">
    <text evidence="1">The sequence shown here is derived from an EMBL/GenBank/DDBJ whole genome shotgun (WGS) entry which is preliminary data.</text>
</comment>
<reference evidence="1 2" key="1">
    <citation type="submission" date="2021-05" db="EMBL/GenBank/DDBJ databases">
        <title>Genome Assembly of Synthetic Allotetraploid Brassica napus Reveals Homoeologous Exchanges between Subgenomes.</title>
        <authorList>
            <person name="Davis J.T."/>
        </authorList>
    </citation>
    <scope>NUCLEOTIDE SEQUENCE [LARGE SCALE GENOMIC DNA]</scope>
    <source>
        <strain evidence="2">cv. Da-Ae</strain>
        <tissue evidence="1">Seedling</tissue>
    </source>
</reference>
<sequence>CISAVRLVDAATCGYVGVNFFNKLLFVSLTPVMHLRLRLNDASSRRSPKKFESAIKTLCLILSSPSPTFELSHVHLQPSSSLISISDVDLEISLLRRRLSRALSSLKLITSSLISDGYYELSHLCLSRALLSPPIWVSNIVEVWSSKLLSLELALHRLHRSQALSISLISASLSSLQTDEAKIRFLELRTKIKRNDD</sequence>
<dbReference type="EMBL" id="JAGKQM010000018">
    <property type="protein sequence ID" value="KAH0862122.1"/>
    <property type="molecule type" value="Genomic_DNA"/>
</dbReference>